<comment type="caution">
    <text evidence="1">The sequence shown here is derived from an EMBL/GenBank/DDBJ whole genome shotgun (WGS) entry which is preliminary data.</text>
</comment>
<organism evidence="1 2">
    <name type="scientific">Serratia marcescens</name>
    <dbReference type="NCBI Taxonomy" id="615"/>
    <lineage>
        <taxon>Bacteria</taxon>
        <taxon>Pseudomonadati</taxon>
        <taxon>Pseudomonadota</taxon>
        <taxon>Gammaproteobacteria</taxon>
        <taxon>Enterobacterales</taxon>
        <taxon>Yersiniaceae</taxon>
        <taxon>Serratia</taxon>
    </lineage>
</organism>
<evidence type="ECO:0000313" key="1">
    <source>
        <dbReference type="EMBL" id="MDQ9559486.1"/>
    </source>
</evidence>
<dbReference type="Proteomes" id="UP001234811">
    <property type="component" value="Unassembled WGS sequence"/>
</dbReference>
<proteinExistence type="predicted"/>
<dbReference type="AlphaFoldDB" id="A0ABD5BSW3"/>
<dbReference type="EMBL" id="JAVIPQ010000498">
    <property type="protein sequence ID" value="MDQ9559486.1"/>
    <property type="molecule type" value="Genomic_DNA"/>
</dbReference>
<reference evidence="1 2" key="1">
    <citation type="submission" date="2023-07" db="EMBL/GenBank/DDBJ databases">
        <title>Pathogens genome sequencing project 196.</title>
        <authorList>
            <person name="Cao X."/>
        </authorList>
    </citation>
    <scope>NUCLEOTIDE SEQUENCE [LARGE SCALE GENOMIC DNA]</scope>
    <source>
        <strain evidence="1 2">SM41</strain>
    </source>
</reference>
<accession>A0ABD5BSW3</accession>
<sequence>HGQVCGRLLLPFLTLLESSEQPQQRVLMAELAARLYPHWQGSPESYLTDFITRHAIAPFWQDDLPISGQELAVALDKSNSKNSWIDYAPAQRQRMIEEAFRVE</sequence>
<gene>
    <name evidence="1" type="ORF">RF091_28750</name>
</gene>
<evidence type="ECO:0000313" key="2">
    <source>
        <dbReference type="Proteomes" id="UP001234811"/>
    </source>
</evidence>
<name>A0ABD5BSW3_SERMA</name>
<protein>
    <submittedName>
        <fullName evidence="1">Iron-containing alcohol dehydrogenase</fullName>
    </submittedName>
</protein>
<feature type="non-terminal residue" evidence="1">
    <location>
        <position position="1"/>
    </location>
</feature>